<name>A0A0B7NR40_PROFF</name>
<comment type="similarity">
    <text evidence="2">Belongs to the MgtC/SapB family.</text>
</comment>
<feature type="transmembrane region" description="Helical" evidence="7">
    <location>
        <begin position="44"/>
        <end position="64"/>
    </location>
</feature>
<feature type="transmembrane region" description="Helical" evidence="7">
    <location>
        <begin position="98"/>
        <end position="116"/>
    </location>
</feature>
<dbReference type="KEGG" id="pfre:RM25_0251"/>
<evidence type="ECO:0000256" key="2">
    <source>
        <dbReference type="ARBA" id="ARBA00009298"/>
    </source>
</evidence>
<accession>A0A0B7NR40</accession>
<evidence type="ECO:0000256" key="3">
    <source>
        <dbReference type="ARBA" id="ARBA00022475"/>
    </source>
</evidence>
<dbReference type="PRINTS" id="PR01837">
    <property type="entry name" value="MGTCSAPBPROT"/>
</dbReference>
<evidence type="ECO:0000256" key="5">
    <source>
        <dbReference type="ARBA" id="ARBA00022989"/>
    </source>
</evidence>
<dbReference type="PANTHER" id="PTHR33778:SF1">
    <property type="entry name" value="MAGNESIUM TRANSPORTER YHID-RELATED"/>
    <property type="match status" value="1"/>
</dbReference>
<keyword evidence="5 7" id="KW-1133">Transmembrane helix</keyword>
<dbReference type="RefSeq" id="WP_044635917.1">
    <property type="nucleotide sequence ID" value="NZ_CP010341.1"/>
</dbReference>
<evidence type="ECO:0000256" key="7">
    <source>
        <dbReference type="SAM" id="Phobius"/>
    </source>
</evidence>
<organism evidence="9">
    <name type="scientific">Propionibacterium freudenreichii subsp. freudenreichii</name>
    <dbReference type="NCBI Taxonomy" id="66712"/>
    <lineage>
        <taxon>Bacteria</taxon>
        <taxon>Bacillati</taxon>
        <taxon>Actinomycetota</taxon>
        <taxon>Actinomycetes</taxon>
        <taxon>Propionibacteriales</taxon>
        <taxon>Propionibacteriaceae</taxon>
        <taxon>Propionibacterium</taxon>
    </lineage>
</organism>
<feature type="transmembrane region" description="Helical" evidence="7">
    <location>
        <begin position="13"/>
        <end position="32"/>
    </location>
</feature>
<feature type="domain" description="MgtC/SapB/SrpB/YhiD N-terminal" evidence="8">
    <location>
        <begin position="16"/>
        <end position="143"/>
    </location>
</feature>
<reference evidence="9" key="1">
    <citation type="submission" date="2014-08" db="EMBL/GenBank/DDBJ databases">
        <authorList>
            <person name="Falentin Helene"/>
        </authorList>
    </citation>
    <scope>NUCLEOTIDE SEQUENCE</scope>
</reference>
<proteinExistence type="inferred from homology"/>
<dbReference type="InterPro" id="IPR003416">
    <property type="entry name" value="MgtC/SapB/SrpB/YhiD_fam"/>
</dbReference>
<dbReference type="PATRIC" id="fig|66712.6.peg.260"/>
<feature type="transmembrane region" description="Helical" evidence="7">
    <location>
        <begin position="122"/>
        <end position="144"/>
    </location>
</feature>
<evidence type="ECO:0000313" key="9">
    <source>
        <dbReference type="EMBL" id="CEP26310.1"/>
    </source>
</evidence>
<protein>
    <submittedName>
        <fullName evidence="9">MgtC, Mg2+ transporter protein</fullName>
    </submittedName>
</protein>
<feature type="transmembrane region" description="Helical" evidence="7">
    <location>
        <begin position="76"/>
        <end position="93"/>
    </location>
</feature>
<dbReference type="InterPro" id="IPR049177">
    <property type="entry name" value="MgtC_SapB_SrpB_YhiD_N"/>
</dbReference>
<keyword evidence="4 7" id="KW-0812">Transmembrane</keyword>
<gene>
    <name evidence="9" type="ORF">PFCIRM138_06520</name>
</gene>
<evidence type="ECO:0000256" key="1">
    <source>
        <dbReference type="ARBA" id="ARBA00004651"/>
    </source>
</evidence>
<dbReference type="EMBL" id="LM676401">
    <property type="protein sequence ID" value="CEP26310.1"/>
    <property type="molecule type" value="Genomic_DNA"/>
</dbReference>
<dbReference type="GO" id="GO:0005886">
    <property type="term" value="C:plasma membrane"/>
    <property type="evidence" value="ECO:0007669"/>
    <property type="project" value="UniProtKB-SubCell"/>
</dbReference>
<sequence length="242" mass="25874">MPFLSSELALRELILLSIAFVLCSVVGLERSIHQKNAGYRTHVLVGMGACGLTLVSWYGFGAGIAGHGAGIDPTRIAAQIVSGIGFLGGGVIFKGRNFVRGLTTAATIWITAAIGMSVGSGLVVLGAMLTVAHLLTIFIVGPLIRKIPPADRRRELTIVYEDGQGVLRKILGAATDQGFAAEVRSTRRLPRKDRDLISMELRFFGNQPLRELVVPMSEIPGVDRVLLHGVAEDEDDDDETSA</sequence>
<keyword evidence="6 7" id="KW-0472">Membrane</keyword>
<dbReference type="Pfam" id="PF02308">
    <property type="entry name" value="MgtC"/>
    <property type="match status" value="1"/>
</dbReference>
<evidence type="ECO:0000259" key="8">
    <source>
        <dbReference type="Pfam" id="PF02308"/>
    </source>
</evidence>
<keyword evidence="3" id="KW-1003">Cell membrane</keyword>
<dbReference type="AlphaFoldDB" id="A0A0B7NR40"/>
<dbReference type="PANTHER" id="PTHR33778">
    <property type="entry name" value="PROTEIN MGTC"/>
    <property type="match status" value="1"/>
</dbReference>
<evidence type="ECO:0000256" key="6">
    <source>
        <dbReference type="ARBA" id="ARBA00023136"/>
    </source>
</evidence>
<comment type="subcellular location">
    <subcellularLocation>
        <location evidence="1">Cell membrane</location>
        <topology evidence="1">Multi-pass membrane protein</topology>
    </subcellularLocation>
</comment>
<evidence type="ECO:0000256" key="4">
    <source>
        <dbReference type="ARBA" id="ARBA00022692"/>
    </source>
</evidence>